<evidence type="ECO:0000256" key="1">
    <source>
        <dbReference type="ARBA" id="ARBA00000085"/>
    </source>
</evidence>
<proteinExistence type="predicted"/>
<dbReference type="InterPro" id="IPR036890">
    <property type="entry name" value="HATPase_C_sf"/>
</dbReference>
<keyword evidence="5" id="KW-0418">Kinase</keyword>
<protein>
    <recommendedName>
        <fullName evidence="2">histidine kinase</fullName>
        <ecNumber evidence="2">2.7.13.3</ecNumber>
    </recommendedName>
</protein>
<feature type="non-terminal residue" evidence="5">
    <location>
        <position position="1"/>
    </location>
</feature>
<evidence type="ECO:0000313" key="5">
    <source>
        <dbReference type="EMBL" id="MBF0967592.1"/>
    </source>
</evidence>
<dbReference type="AlphaFoldDB" id="A0A929RR16"/>
<evidence type="ECO:0000313" key="6">
    <source>
        <dbReference type="Proteomes" id="UP000759246"/>
    </source>
</evidence>
<dbReference type="Gene3D" id="3.30.565.10">
    <property type="entry name" value="Histidine kinase-like ATPase, C-terminal domain"/>
    <property type="match status" value="1"/>
</dbReference>
<evidence type="ECO:0000256" key="3">
    <source>
        <dbReference type="ARBA" id="ARBA00023012"/>
    </source>
</evidence>
<dbReference type="GO" id="GO:0000160">
    <property type="term" value="P:phosphorelay signal transduction system"/>
    <property type="evidence" value="ECO:0007669"/>
    <property type="project" value="UniProtKB-KW"/>
</dbReference>
<comment type="catalytic activity">
    <reaction evidence="1">
        <text>ATP + protein L-histidine = ADP + protein N-phospho-L-histidine.</text>
        <dbReference type="EC" id="2.7.13.3"/>
    </reaction>
</comment>
<dbReference type="InterPro" id="IPR003594">
    <property type="entry name" value="HATPase_dom"/>
</dbReference>
<sequence>ARARTTGGTGLGLAIATEDVAIHGGRLQAYGEPGKGASFLMTLPKHPGDEIASWPLTLWEDQ</sequence>
<dbReference type="GO" id="GO:0004673">
    <property type="term" value="F:protein histidine kinase activity"/>
    <property type="evidence" value="ECO:0007669"/>
    <property type="project" value="UniProtKB-EC"/>
</dbReference>
<feature type="domain" description="Histidine kinase/HSP90-like ATPase" evidence="4">
    <location>
        <begin position="2"/>
        <end position="46"/>
    </location>
</feature>
<name>A0A929RR16_9ACTO</name>
<dbReference type="EC" id="2.7.13.3" evidence="2"/>
<dbReference type="SUPFAM" id="SSF55874">
    <property type="entry name" value="ATPase domain of HSP90 chaperone/DNA topoisomerase II/histidine kinase"/>
    <property type="match status" value="1"/>
</dbReference>
<gene>
    <name evidence="5" type="ORF">HXK09_10785</name>
</gene>
<reference evidence="5" key="1">
    <citation type="submission" date="2020-04" db="EMBL/GenBank/DDBJ databases">
        <title>Deep metagenomics examines the oral microbiome during advanced dental caries in children, revealing novel taxa and co-occurrences with host molecules.</title>
        <authorList>
            <person name="Baker J.L."/>
            <person name="Morton J.T."/>
            <person name="Dinis M."/>
            <person name="Alvarez R."/>
            <person name="Tran N.C."/>
            <person name="Knight R."/>
            <person name="Edlund A."/>
        </authorList>
    </citation>
    <scope>NUCLEOTIDE SEQUENCE</scope>
    <source>
        <strain evidence="5">JCVI_30_bin.13</strain>
    </source>
</reference>
<organism evidence="5 6">
    <name type="scientific">Actinomyces bouchesdurhonensis</name>
    <dbReference type="NCBI Taxonomy" id="1852361"/>
    <lineage>
        <taxon>Bacteria</taxon>
        <taxon>Bacillati</taxon>
        <taxon>Actinomycetota</taxon>
        <taxon>Actinomycetes</taxon>
        <taxon>Actinomycetales</taxon>
        <taxon>Actinomycetaceae</taxon>
        <taxon>Actinomyces</taxon>
    </lineage>
</organism>
<dbReference type="Proteomes" id="UP000759246">
    <property type="component" value="Unassembled WGS sequence"/>
</dbReference>
<comment type="caution">
    <text evidence="5">The sequence shown here is derived from an EMBL/GenBank/DDBJ whole genome shotgun (WGS) entry which is preliminary data.</text>
</comment>
<dbReference type="Pfam" id="PF02518">
    <property type="entry name" value="HATPase_c"/>
    <property type="match status" value="1"/>
</dbReference>
<dbReference type="InterPro" id="IPR004358">
    <property type="entry name" value="Sig_transdc_His_kin-like_C"/>
</dbReference>
<evidence type="ECO:0000256" key="2">
    <source>
        <dbReference type="ARBA" id="ARBA00012438"/>
    </source>
</evidence>
<accession>A0A929RR16</accession>
<dbReference type="EMBL" id="JABZGF010000578">
    <property type="protein sequence ID" value="MBF0967592.1"/>
    <property type="molecule type" value="Genomic_DNA"/>
</dbReference>
<evidence type="ECO:0000259" key="4">
    <source>
        <dbReference type="Pfam" id="PF02518"/>
    </source>
</evidence>
<keyword evidence="5" id="KW-0808">Transferase</keyword>
<dbReference type="PRINTS" id="PR00344">
    <property type="entry name" value="BCTRLSENSOR"/>
</dbReference>
<keyword evidence="3" id="KW-0902">Two-component regulatory system</keyword>